<dbReference type="CDD" id="cd08276">
    <property type="entry name" value="MDR7"/>
    <property type="match status" value="1"/>
</dbReference>
<dbReference type="Pfam" id="PF08240">
    <property type="entry name" value="ADH_N"/>
    <property type="match status" value="1"/>
</dbReference>
<dbReference type="InterPro" id="IPR011032">
    <property type="entry name" value="GroES-like_sf"/>
</dbReference>
<dbReference type="InterPro" id="IPR013149">
    <property type="entry name" value="ADH-like_C"/>
</dbReference>
<dbReference type="Pfam" id="PF00107">
    <property type="entry name" value="ADH_zinc_N"/>
    <property type="match status" value="1"/>
</dbReference>
<dbReference type="GO" id="GO:0016491">
    <property type="term" value="F:oxidoreductase activity"/>
    <property type="evidence" value="ECO:0007669"/>
    <property type="project" value="InterPro"/>
</dbReference>
<dbReference type="Gene3D" id="3.90.180.10">
    <property type="entry name" value="Medium-chain alcohol dehydrogenases, catalytic domain"/>
    <property type="match status" value="1"/>
</dbReference>
<evidence type="ECO:0000259" key="1">
    <source>
        <dbReference type="SMART" id="SM00829"/>
    </source>
</evidence>
<dbReference type="PANTHER" id="PTHR45033:SF2">
    <property type="entry name" value="ZINC-TYPE ALCOHOL DEHYDROGENASE-LIKE PROTEIN C1773.06C"/>
    <property type="match status" value="1"/>
</dbReference>
<dbReference type="SMART" id="SM00829">
    <property type="entry name" value="PKS_ER"/>
    <property type="match status" value="1"/>
</dbReference>
<evidence type="ECO:0000313" key="3">
    <source>
        <dbReference type="Proteomes" id="UP000324611"/>
    </source>
</evidence>
<feature type="domain" description="Enoyl reductase (ER)" evidence="1">
    <location>
        <begin position="10"/>
        <end position="334"/>
    </location>
</feature>
<dbReference type="AlphaFoldDB" id="A0A5B2VWV3"/>
<dbReference type="InterPro" id="IPR013154">
    <property type="entry name" value="ADH-like_N"/>
</dbReference>
<keyword evidence="3" id="KW-1185">Reference proteome</keyword>
<gene>
    <name evidence="2" type="ORF">F0L74_09375</name>
</gene>
<comment type="caution">
    <text evidence="2">The sequence shown here is derived from an EMBL/GenBank/DDBJ whole genome shotgun (WGS) entry which is preliminary data.</text>
</comment>
<dbReference type="InterPro" id="IPR020843">
    <property type="entry name" value="ER"/>
</dbReference>
<proteinExistence type="predicted"/>
<dbReference type="RefSeq" id="WP_149837600.1">
    <property type="nucleotide sequence ID" value="NZ_VUOC01000002.1"/>
</dbReference>
<dbReference type="EMBL" id="VUOC01000002">
    <property type="protein sequence ID" value="KAA2242727.1"/>
    <property type="molecule type" value="Genomic_DNA"/>
</dbReference>
<dbReference type="SUPFAM" id="SSF50129">
    <property type="entry name" value="GroES-like"/>
    <property type="match status" value="1"/>
</dbReference>
<evidence type="ECO:0000313" key="2">
    <source>
        <dbReference type="EMBL" id="KAA2242727.1"/>
    </source>
</evidence>
<dbReference type="InterPro" id="IPR036291">
    <property type="entry name" value="NAD(P)-bd_dom_sf"/>
</dbReference>
<protein>
    <submittedName>
        <fullName evidence="2">NAD(P)-dependent alcohol dehydrogenase</fullName>
    </submittedName>
</protein>
<dbReference type="Proteomes" id="UP000324611">
    <property type="component" value="Unassembled WGS sequence"/>
</dbReference>
<organism evidence="2 3">
    <name type="scientific">Chitinophaga agrisoli</name>
    <dbReference type="NCBI Taxonomy" id="2607653"/>
    <lineage>
        <taxon>Bacteria</taxon>
        <taxon>Pseudomonadati</taxon>
        <taxon>Bacteroidota</taxon>
        <taxon>Chitinophagia</taxon>
        <taxon>Chitinophagales</taxon>
        <taxon>Chitinophagaceae</taxon>
        <taxon>Chitinophaga</taxon>
    </lineage>
</organism>
<reference evidence="2 3" key="2">
    <citation type="submission" date="2019-09" db="EMBL/GenBank/DDBJ databases">
        <authorList>
            <person name="Jin C."/>
        </authorList>
    </citation>
    <scope>NUCLEOTIDE SEQUENCE [LARGE SCALE GENOMIC DNA]</scope>
    <source>
        <strain evidence="2 3">BN140078</strain>
    </source>
</reference>
<dbReference type="SUPFAM" id="SSF51735">
    <property type="entry name" value="NAD(P)-binding Rossmann-fold domains"/>
    <property type="match status" value="1"/>
</dbReference>
<accession>A0A5B2VWV3</accession>
<sequence>MKTWEIQGFGLENLNQATRPIPQPGTGQLLVKVSAVSLNFRDKAIIDGIYLPHLMKMPIVPVSDFAGTVVAIGNGITKFKEGDRVMSTMFPTWTTGMRHPSDVSLYALGGAVDGGLAEYALLSETGVVRSPDSLSDSEAATLPIAALTAWSALIEHGQLKSGQTVVTQGTGGVALFAAQLAIAMGARVISLTGSQEKQALLKQLGASDIVNYNLSPEWQEKVLELTGGNGADNIIDIVGGGNLNRSVQAVANGGQVSVIGFLGGTTASLDLLPVIFKAAQVRGVLVGSTAAFERLVKFIADNQIKPVIEKTYSFDEAVQAYRHLEKGAVGKVVIKIDGK</sequence>
<name>A0A5B2VWV3_9BACT</name>
<dbReference type="PANTHER" id="PTHR45033">
    <property type="match status" value="1"/>
</dbReference>
<reference evidence="2 3" key="1">
    <citation type="submission" date="2019-09" db="EMBL/GenBank/DDBJ databases">
        <title>Chitinophaga ginsengihumi sp. nov., isolated from soil of ginseng rhizosphere.</title>
        <authorList>
            <person name="Lee J."/>
        </authorList>
    </citation>
    <scope>NUCLEOTIDE SEQUENCE [LARGE SCALE GENOMIC DNA]</scope>
    <source>
        <strain evidence="2 3">BN140078</strain>
    </source>
</reference>
<dbReference type="Gene3D" id="3.40.50.720">
    <property type="entry name" value="NAD(P)-binding Rossmann-like Domain"/>
    <property type="match status" value="1"/>
</dbReference>
<dbReference type="InterPro" id="IPR052711">
    <property type="entry name" value="Zinc_ADH-like"/>
</dbReference>